<feature type="region of interest" description="Disordered" evidence="1">
    <location>
        <begin position="1333"/>
        <end position="1352"/>
    </location>
</feature>
<feature type="compositionally biased region" description="Basic and acidic residues" evidence="1">
    <location>
        <begin position="1341"/>
        <end position="1352"/>
    </location>
</feature>
<feature type="compositionally biased region" description="Acidic residues" evidence="1">
    <location>
        <begin position="31"/>
        <end position="43"/>
    </location>
</feature>
<dbReference type="InterPro" id="IPR016024">
    <property type="entry name" value="ARM-type_fold"/>
</dbReference>
<protein>
    <submittedName>
        <fullName evidence="2">Uncharacterized protein</fullName>
    </submittedName>
</protein>
<feature type="region of interest" description="Disordered" evidence="1">
    <location>
        <begin position="2289"/>
        <end position="2326"/>
    </location>
</feature>
<comment type="caution">
    <text evidence="2">The sequence shown here is derived from an EMBL/GenBank/DDBJ whole genome shotgun (WGS) entry which is preliminary data.</text>
</comment>
<dbReference type="EMBL" id="CAXAMM010001677">
    <property type="protein sequence ID" value="CAK8992995.1"/>
    <property type="molecule type" value="Genomic_DNA"/>
</dbReference>
<organism evidence="2 3">
    <name type="scientific">Durusdinium trenchii</name>
    <dbReference type="NCBI Taxonomy" id="1381693"/>
    <lineage>
        <taxon>Eukaryota</taxon>
        <taxon>Sar</taxon>
        <taxon>Alveolata</taxon>
        <taxon>Dinophyceae</taxon>
        <taxon>Suessiales</taxon>
        <taxon>Symbiodiniaceae</taxon>
        <taxon>Durusdinium</taxon>
    </lineage>
</organism>
<feature type="region of interest" description="Disordered" evidence="1">
    <location>
        <begin position="415"/>
        <end position="437"/>
    </location>
</feature>
<feature type="region of interest" description="Disordered" evidence="1">
    <location>
        <begin position="1488"/>
        <end position="1517"/>
    </location>
</feature>
<feature type="compositionally biased region" description="Low complexity" evidence="1">
    <location>
        <begin position="51"/>
        <end position="63"/>
    </location>
</feature>
<evidence type="ECO:0000256" key="1">
    <source>
        <dbReference type="SAM" id="MobiDB-lite"/>
    </source>
</evidence>
<dbReference type="SUPFAM" id="SSF48371">
    <property type="entry name" value="ARM repeat"/>
    <property type="match status" value="1"/>
</dbReference>
<gene>
    <name evidence="2" type="ORF">SCF082_LOCUS3308</name>
</gene>
<reference evidence="2 3" key="1">
    <citation type="submission" date="2024-02" db="EMBL/GenBank/DDBJ databases">
        <authorList>
            <person name="Chen Y."/>
            <person name="Shah S."/>
            <person name="Dougan E. K."/>
            <person name="Thang M."/>
            <person name="Chan C."/>
        </authorList>
    </citation>
    <scope>NUCLEOTIDE SEQUENCE [LARGE SCALE GENOMIC DNA]</scope>
</reference>
<feature type="compositionally biased region" description="Basic and acidic residues" evidence="1">
    <location>
        <begin position="2313"/>
        <end position="2326"/>
    </location>
</feature>
<feature type="region of interest" description="Disordered" evidence="1">
    <location>
        <begin position="1434"/>
        <end position="1455"/>
    </location>
</feature>
<feature type="compositionally biased region" description="Polar residues" evidence="1">
    <location>
        <begin position="2292"/>
        <end position="2302"/>
    </location>
</feature>
<evidence type="ECO:0000313" key="2">
    <source>
        <dbReference type="EMBL" id="CAK8992995.1"/>
    </source>
</evidence>
<proteinExistence type="predicted"/>
<keyword evidence="3" id="KW-1185">Reference proteome</keyword>
<dbReference type="Proteomes" id="UP001642464">
    <property type="component" value="Unassembled WGS sequence"/>
</dbReference>
<accession>A0ABP0HS02</accession>
<feature type="region of interest" description="Disordered" evidence="1">
    <location>
        <begin position="25"/>
        <end position="67"/>
    </location>
</feature>
<evidence type="ECO:0000313" key="3">
    <source>
        <dbReference type="Proteomes" id="UP001642464"/>
    </source>
</evidence>
<sequence>MFCWSGADADVQPCATLLLLEADEGASAAADDGDEDDEEDEDVDLRRRRQQQQQQQQQAWAGAKADETEPRVIMFREPLTRSNSNAGLRFTALSSLVRFVLASCGGLDAGNKSTSDVDVFVDVHKLLTPQQRLLQPKQQQKLAFELVGLREHAEALESELVHLDGDTVLHPVLDDECFKTILATWCDRHAARRHEKLNRAVGQVEHLLQGRGVLVHSALFLSAMNNEESELPAAMSDDVTLQHAQALHELWELALDKDNHAAISDLALQTAMDFLERAERDSPLRELASGVMFALVASSNGGVMFERLTQLNLLRKALDCVRLHIPNMLHTPPPRTALLLLRLAAHFADKVTARKLLLKEIGYLTACMQSGASTAVSRACVSLYARIFRFDVLRGNAHPCSLSILGRLIVQQHNASKKKSNSNGRSRNRSAPSRDVIPMTQVPGLDDINMTALQDFLREAALHSAGPSSDIAHKLSTCILFQNVSFAAELESQCDKCAGKVLQGGMMDHARRISCVGDRALRSHGFDLTQTPCLHALREVLLCCKVVCTSISDLVRWALFIVAQSCERNVANEPSTRRRLRAMIGRTPMQLDSSASKSMKFRSGDTTFLELSTSTDLPESINQVKVPDDAPSWADAEQNGQALSRSRHSIIAQVARVGVVVLHQWARALAQQCTLEKFTFARFRSSGNAVLDSELEAVFGVLCHSLGFANERWHELFLREENCIRASKDSVESALVSLDALDQLLSVPQIGLQMIRRFGGRKVSAPGTTRRAKTQPACSAARTDADVKVQHPSQLKYLLDRKTSHCDIDTRRITAIAKPSPARGDWNTAPLTCVLEFQLARTSTTEVLHASALVRLLTCGPKGFQFIDSELGLDGILRFWTFRPLRFRRSDRVHHLLAAAILLLSYGPVALDCHCDLADLKRPVTEDAQLDELSQAASGLQYSAHAVQALSGEILRFSSRAGESATSERALAALVMSLWCLGRRKDCCEILRRDRHTVGMLSRILGHFVRRIVPTTASDALSESAMDVIEASLCALWILVAHARASCLADLLMDLKMSRCMGAVCTIANTLRTSLSTHKVPSSASSWNTKTSQPQRLVFQALSLLWAILCACDDMILAMFEPCNRWMLQGLRDCCYDDRKMCSEVRQRACILLSYLTQKAELLSQARKESSMQHLIRDALGEDAILNLSLHLLDGQDPNLRSVGAKLMAQSPLVERQHKLIKRKSKILRLLDLATEQSASERKCAILALLRCAESGMCQEEIVKHGLYRLLISAWISADRGHVVQQFLLSSLLSLVSQNSNNRTRIYQAEMRAKEIAGWAFFASGQSETGEQSQQLLSSSFKEREERPRAPKDVHQEFLAWNDQLAKELGDPGDTKAMEQQRSQREDMRKAMQLFDLIEPTDSQFEEESLYTRVKAPQQSPLWSFRTLILPTSSPATDEADEAQATGQTGVRNERDDTLAVVTGDVKQGSETDLRKQLEQARFNALSKTFKTGSPERPRGVDAGSSNAKGKSPRAGAHQLVVSSFSGAEKKEQVETVADNSLQAQTWRANLHFEQRMRSPTKSLWEAYRLQSSRWHPKVRKATKNTVTVEGAHSFVFPGLGPDAAAVAASLAKESPAAFLDRVSGMHREKKRQSFGYEPKRSMARFGHVQGSRVHDDLPLYDAPLGRKGFLYYDGEMDLISRFMGMDEFSPLQPPVSLFALGRADSRDMVMDITRAKALSTRGSISARQNGGVELEDGAKQRPAFSDPDNLLELGQALPYRSVLEALPGLCTLLAEALESGNKKPRKEVLRAIKPSLQEVLPAAERPAVYSMNHENGARGLPNPIGQTYPELIETEAGQSETSMLWTERGRVVDESLIFVLRAPGRIRTLLGRMMERRVDDGDGGGPCTTAGKRSPAFFDENPVARACAEMDWAYNLKQKGFRDFLDRFESSDVAEARELLCMTGPLLTSIFRFYCALSPQNPFAMLPKSFVRLLHDIEIIDKTEGTFKQSCNNLFIKVASMVPENLTPHMRRLNEQCDPLGVKRSRRLMRHDFMHVLLRIAELRYLEEAGTLSGALEQFLQVNVIRNLGPETILDFDSWRINRLYTSEVSELFIEHQDMLYNWFNELAGQTRRYRRWGAQDKRRLAIQEWNNGLRNLGMFTANFTIRESTFAFVLSTTNVVDWIKDWEPMVSLTYQDFLEALGRVTELVIIPTPEQLETFGVRNVIEFYTLMERTNLWTALDHSETDSQTRLSIWTRSKEDEGLPDERPLAERLSGFLELLKSRHKINEQREVEMHFWNAKRHTVSKKGSLVSSRRASNSGPDAAGDAASVRSERSRRSSLTEHSDMLSALQDDKELQDALQADPGHSETSDVEAELETFEVSTAAELHEMWRAKRTRYPDGTFEPRIKVINGVEFDIANLRFQDLPDYFKLENLLASNAACESIRRCYNLTVAESSATKVEAFKRQLESPAFLEKASAEQHDNWVRRNRKCDWVSAEQLRNYEDLEDTEKDKDRDIVRAAIKVYLANNI</sequence>
<name>A0ABP0HS02_9DINO</name>